<sequence length="98" mass="10675">MVGIGGHFAEPHLTANVASFAILALQQLIPREVDPPHSHIRSSPPPLPETQFSPQPLKLKSSKTQKEEGEEIPKPKLVCLRTLQIGLLIGGYIFKSSS</sequence>
<dbReference type="AlphaFoldDB" id="A0A314ZC60"/>
<evidence type="ECO:0000256" key="1">
    <source>
        <dbReference type="SAM" id="MobiDB-lite"/>
    </source>
</evidence>
<dbReference type="EMBL" id="PJQY01000199">
    <property type="protein sequence ID" value="PQQ16320.1"/>
    <property type="molecule type" value="Genomic_DNA"/>
</dbReference>
<comment type="caution">
    <text evidence="2">The sequence shown here is derived from an EMBL/GenBank/DDBJ whole genome shotgun (WGS) entry which is preliminary data.</text>
</comment>
<evidence type="ECO:0000313" key="2">
    <source>
        <dbReference type="EMBL" id="PQQ16320.1"/>
    </source>
</evidence>
<dbReference type="OrthoDB" id="6119954at2759"/>
<keyword evidence="3" id="KW-1185">Reference proteome</keyword>
<protein>
    <submittedName>
        <fullName evidence="2">Uncharacterized protein</fullName>
    </submittedName>
</protein>
<organism evidence="2 3">
    <name type="scientific">Prunus yedoensis var. nudiflora</name>
    <dbReference type="NCBI Taxonomy" id="2094558"/>
    <lineage>
        <taxon>Eukaryota</taxon>
        <taxon>Viridiplantae</taxon>
        <taxon>Streptophyta</taxon>
        <taxon>Embryophyta</taxon>
        <taxon>Tracheophyta</taxon>
        <taxon>Spermatophyta</taxon>
        <taxon>Magnoliopsida</taxon>
        <taxon>eudicotyledons</taxon>
        <taxon>Gunneridae</taxon>
        <taxon>Pentapetalae</taxon>
        <taxon>rosids</taxon>
        <taxon>fabids</taxon>
        <taxon>Rosales</taxon>
        <taxon>Rosaceae</taxon>
        <taxon>Amygdaloideae</taxon>
        <taxon>Amygdaleae</taxon>
        <taxon>Prunus</taxon>
    </lineage>
</organism>
<feature type="region of interest" description="Disordered" evidence="1">
    <location>
        <begin position="34"/>
        <end position="71"/>
    </location>
</feature>
<dbReference type="Proteomes" id="UP000250321">
    <property type="component" value="Unassembled WGS sequence"/>
</dbReference>
<accession>A0A314ZC60</accession>
<evidence type="ECO:0000313" key="3">
    <source>
        <dbReference type="Proteomes" id="UP000250321"/>
    </source>
</evidence>
<proteinExistence type="predicted"/>
<name>A0A314ZC60_PRUYE</name>
<reference evidence="2 3" key="1">
    <citation type="submission" date="2018-02" db="EMBL/GenBank/DDBJ databases">
        <title>Draft genome of wild Prunus yedoensis var. nudiflora.</title>
        <authorList>
            <person name="Baek S."/>
            <person name="Kim J.-H."/>
            <person name="Choi K."/>
            <person name="Kim G.-B."/>
            <person name="Cho A."/>
            <person name="Jang H."/>
            <person name="Shin C.-H."/>
            <person name="Yu H.-J."/>
            <person name="Mun J.-H."/>
        </authorList>
    </citation>
    <scope>NUCLEOTIDE SEQUENCE [LARGE SCALE GENOMIC DNA]</scope>
    <source>
        <strain evidence="3">cv. Jeju island</strain>
        <tissue evidence="2">Leaf</tissue>
    </source>
</reference>
<gene>
    <name evidence="2" type="ORF">Pyn_20801</name>
</gene>